<dbReference type="Gene3D" id="1.10.530.10">
    <property type="match status" value="1"/>
</dbReference>
<dbReference type="Proteomes" id="UP000637074">
    <property type="component" value="Unassembled WGS sequence"/>
</dbReference>
<dbReference type="InterPro" id="IPR002901">
    <property type="entry name" value="MGlyc_endo_b_GlcNAc-like_dom"/>
</dbReference>
<name>A0ABQ3N7M6_9BACI</name>
<evidence type="ECO:0000259" key="1">
    <source>
        <dbReference type="Pfam" id="PF01832"/>
    </source>
</evidence>
<dbReference type="Pfam" id="PF01832">
    <property type="entry name" value="Glucosaminidase"/>
    <property type="match status" value="1"/>
</dbReference>
<proteinExistence type="predicted"/>
<sequence>MNVGSLSTNWLLFKTMMDISRIGQGNRTNLSGLNSGSFELLLQQVLLQAEMNQQSNSGLDALQFTGLNRLPSVIETATSQTKVLQTTNRTSLTDAAKNDGDKLDLYLKGVLQNTGHHFAEAGEKYQINPALLAAISIHETGNGTSNAARFKYNVAGMMGKNGLKSYDSIRDSIFDMARNLRQNYLDQGKQTIAQIGAKYAPIGASNDPTQLNNHWVTGVQSQFHKLTGKTGLA</sequence>
<accession>A0ABQ3N7M6</accession>
<dbReference type="EMBL" id="BNDS01000017">
    <property type="protein sequence ID" value="GHH99988.1"/>
    <property type="molecule type" value="Genomic_DNA"/>
</dbReference>
<evidence type="ECO:0000313" key="2">
    <source>
        <dbReference type="EMBL" id="GHH99988.1"/>
    </source>
</evidence>
<evidence type="ECO:0000313" key="3">
    <source>
        <dbReference type="Proteomes" id="UP000637074"/>
    </source>
</evidence>
<comment type="caution">
    <text evidence="2">The sequence shown here is derived from an EMBL/GenBank/DDBJ whole genome shotgun (WGS) entry which is preliminary data.</text>
</comment>
<dbReference type="SUPFAM" id="SSF53955">
    <property type="entry name" value="Lysozyme-like"/>
    <property type="match status" value="1"/>
</dbReference>
<keyword evidence="3" id="KW-1185">Reference proteome</keyword>
<dbReference type="InterPro" id="IPR023346">
    <property type="entry name" value="Lysozyme-like_dom_sf"/>
</dbReference>
<gene>
    <name evidence="2" type="ORF">AM1BK_35310</name>
</gene>
<organism evidence="2 3">
    <name type="scientific">Neobacillus kokaensis</name>
    <dbReference type="NCBI Taxonomy" id="2759023"/>
    <lineage>
        <taxon>Bacteria</taxon>
        <taxon>Bacillati</taxon>
        <taxon>Bacillota</taxon>
        <taxon>Bacilli</taxon>
        <taxon>Bacillales</taxon>
        <taxon>Bacillaceae</taxon>
        <taxon>Neobacillus</taxon>
    </lineage>
</organism>
<feature type="domain" description="Mannosyl-glycoprotein endo-beta-N-acetylglucosamidase-like" evidence="1">
    <location>
        <begin position="116"/>
        <end position="186"/>
    </location>
</feature>
<protein>
    <recommendedName>
        <fullName evidence="1">Mannosyl-glycoprotein endo-beta-N-acetylglucosamidase-like domain-containing protein</fullName>
    </recommendedName>
</protein>
<reference evidence="2 3" key="1">
    <citation type="journal article" date="2022" name="Int. J. Syst. Evol. Microbiol.">
        <title>Neobacillus kokaensis sp. nov., isolated from soil.</title>
        <authorList>
            <person name="Yuki K."/>
            <person name="Matsubara H."/>
            <person name="Yamaguchi S."/>
        </authorList>
    </citation>
    <scope>NUCLEOTIDE SEQUENCE [LARGE SCALE GENOMIC DNA]</scope>
    <source>
        <strain evidence="2 3">LOB 377</strain>
    </source>
</reference>